<keyword evidence="4" id="KW-1185">Reference proteome</keyword>
<gene>
    <name evidence="3" type="ordered locus">Bcell_2513</name>
</gene>
<dbReference type="EMBL" id="CP002394">
    <property type="protein sequence ID" value="ADU30770.1"/>
    <property type="molecule type" value="Genomic_DNA"/>
</dbReference>
<dbReference type="Pfam" id="PF02481">
    <property type="entry name" value="DNA_processg_A"/>
    <property type="match status" value="1"/>
</dbReference>
<dbReference type="HOGENOM" id="CLU_029601_3_3_9"/>
<accession>E6TSX8</accession>
<dbReference type="PANTHER" id="PTHR43022:SF1">
    <property type="entry name" value="PROTEIN SMF"/>
    <property type="match status" value="1"/>
</dbReference>
<dbReference type="InterPro" id="IPR057666">
    <property type="entry name" value="DrpA_SLOG"/>
</dbReference>
<dbReference type="NCBIfam" id="TIGR00732">
    <property type="entry name" value="dprA"/>
    <property type="match status" value="1"/>
</dbReference>
<evidence type="ECO:0000256" key="1">
    <source>
        <dbReference type="ARBA" id="ARBA00006525"/>
    </source>
</evidence>
<comment type="similarity">
    <text evidence="1">Belongs to the DprA/Smf family.</text>
</comment>
<evidence type="ECO:0000259" key="2">
    <source>
        <dbReference type="Pfam" id="PF02481"/>
    </source>
</evidence>
<name>E6TSX8_EVAC2</name>
<dbReference type="STRING" id="649639.Bcell_2513"/>
<dbReference type="RefSeq" id="WP_013489104.1">
    <property type="nucleotide sequence ID" value="NC_014829.1"/>
</dbReference>
<reference evidence="3" key="1">
    <citation type="submission" date="2010-12" db="EMBL/GenBank/DDBJ databases">
        <title>Complete sequence of Bacillus cellulosilyticus DSM 2522.</title>
        <authorList>
            <consortium name="US DOE Joint Genome Institute"/>
            <person name="Lucas S."/>
            <person name="Copeland A."/>
            <person name="Lapidus A."/>
            <person name="Cheng J.-F."/>
            <person name="Bruce D."/>
            <person name="Goodwin L."/>
            <person name="Pitluck S."/>
            <person name="Chertkov O."/>
            <person name="Detter J.C."/>
            <person name="Han C."/>
            <person name="Tapia R."/>
            <person name="Land M."/>
            <person name="Hauser L."/>
            <person name="Jeffries C."/>
            <person name="Kyrpides N."/>
            <person name="Ivanova N."/>
            <person name="Mikhailova N."/>
            <person name="Brumm P."/>
            <person name="Mead D."/>
            <person name="Woyke T."/>
        </authorList>
    </citation>
    <scope>NUCLEOTIDE SEQUENCE [LARGE SCALE GENOMIC DNA]</scope>
    <source>
        <strain evidence="3">DSM 2522</strain>
    </source>
</reference>
<dbReference type="Gene3D" id="3.40.50.450">
    <property type="match status" value="1"/>
</dbReference>
<evidence type="ECO:0000313" key="4">
    <source>
        <dbReference type="Proteomes" id="UP000001401"/>
    </source>
</evidence>
<dbReference type="InterPro" id="IPR003488">
    <property type="entry name" value="DprA"/>
</dbReference>
<protein>
    <submittedName>
        <fullName evidence="3">DNA protecting protein DprA</fullName>
    </submittedName>
</protein>
<dbReference type="GO" id="GO:0009294">
    <property type="term" value="P:DNA-mediated transformation"/>
    <property type="evidence" value="ECO:0007669"/>
    <property type="project" value="InterPro"/>
</dbReference>
<dbReference type="KEGG" id="bco:Bcell_2513"/>
<feature type="domain" description="Smf/DprA SLOG" evidence="2">
    <location>
        <begin position="80"/>
        <end position="288"/>
    </location>
</feature>
<dbReference type="eggNOG" id="COG0758">
    <property type="taxonomic scope" value="Bacteria"/>
</dbReference>
<organism evidence="3 4">
    <name type="scientific">Evansella cellulosilytica (strain ATCC 21833 / DSM 2522 / FERM P-1141 / JCM 9156 / N-4)</name>
    <name type="common">Bacillus cellulosilyticus</name>
    <dbReference type="NCBI Taxonomy" id="649639"/>
    <lineage>
        <taxon>Bacteria</taxon>
        <taxon>Bacillati</taxon>
        <taxon>Bacillota</taxon>
        <taxon>Bacilli</taxon>
        <taxon>Bacillales</taxon>
        <taxon>Bacillaceae</taxon>
        <taxon>Evansella</taxon>
    </lineage>
</organism>
<dbReference type="OrthoDB" id="9785707at2"/>
<sequence length="289" mass="33338">MNKMKENLLLLHYCCHGNYHLVKKISTINPTFLSLSTLEEKHLIEQLKIPLKRARQIIYLLRNVSIEKLKEEYKNKNIHYVTIFDDDYPKLLKEIFDPPWILYYQGNSQYLSNTCLSVVGTRHPSEIVYRELTEILEPVVKSGITIVSGLAIGIDSMAHELTMKKKGRTIAVLGYGLDWVYPKSNEQLLNDIKHQHLVLTEYPPYVKPQRWQFPERNRIISGFSKATFVVEAQDKSGSLITADLAVQQNRDIFALPGRIFEVTSVGTNKLIQDGAKMILQAKDILEEYF</sequence>
<dbReference type="Proteomes" id="UP000001401">
    <property type="component" value="Chromosome"/>
</dbReference>
<dbReference type="PANTHER" id="PTHR43022">
    <property type="entry name" value="PROTEIN SMF"/>
    <property type="match status" value="1"/>
</dbReference>
<dbReference type="AlphaFoldDB" id="E6TSX8"/>
<proteinExistence type="inferred from homology"/>
<dbReference type="SUPFAM" id="SSF102405">
    <property type="entry name" value="MCP/YpsA-like"/>
    <property type="match status" value="1"/>
</dbReference>
<evidence type="ECO:0000313" key="3">
    <source>
        <dbReference type="EMBL" id="ADU30770.1"/>
    </source>
</evidence>